<feature type="signal peptide" evidence="2">
    <location>
        <begin position="1"/>
        <end position="22"/>
    </location>
</feature>
<protein>
    <recommendedName>
        <fullName evidence="5">Lipoprotein</fullName>
    </recommendedName>
</protein>
<accession>A0ABX7N1G1</accession>
<organism evidence="3 4">
    <name type="scientific">Myxococcus landrumensis</name>
    <dbReference type="NCBI Taxonomy" id="2813577"/>
    <lineage>
        <taxon>Bacteria</taxon>
        <taxon>Pseudomonadati</taxon>
        <taxon>Myxococcota</taxon>
        <taxon>Myxococcia</taxon>
        <taxon>Myxococcales</taxon>
        <taxon>Cystobacterineae</taxon>
        <taxon>Myxococcaceae</taxon>
        <taxon>Myxococcus</taxon>
    </lineage>
</organism>
<evidence type="ECO:0000256" key="1">
    <source>
        <dbReference type="SAM" id="MobiDB-lite"/>
    </source>
</evidence>
<feature type="compositionally biased region" description="Acidic residues" evidence="1">
    <location>
        <begin position="63"/>
        <end position="72"/>
    </location>
</feature>
<dbReference type="InterPro" id="IPR022269">
    <property type="entry name" value="SO_2930-like_C"/>
</dbReference>
<dbReference type="RefSeq" id="WP_206714065.1">
    <property type="nucleotide sequence ID" value="NZ_CP071091.1"/>
</dbReference>
<evidence type="ECO:0000313" key="3">
    <source>
        <dbReference type="EMBL" id="QSQ12336.1"/>
    </source>
</evidence>
<reference evidence="3 4" key="1">
    <citation type="submission" date="2021-02" db="EMBL/GenBank/DDBJ databases">
        <title>De Novo genome assembly of isolated myxobacteria.</title>
        <authorList>
            <person name="Stevens D.C."/>
        </authorList>
    </citation>
    <scope>NUCLEOTIDE SEQUENCE [LARGE SCALE GENOMIC DNA]</scope>
    <source>
        <strain evidence="3 4">SCHIC003</strain>
    </source>
</reference>
<feature type="compositionally biased region" description="Low complexity" evidence="1">
    <location>
        <begin position="36"/>
        <end position="49"/>
    </location>
</feature>
<dbReference type="NCBIfam" id="TIGR03806">
    <property type="entry name" value="chp_HNE_0200"/>
    <property type="match status" value="1"/>
</dbReference>
<feature type="chain" id="PRO_5045069054" description="Lipoprotein" evidence="2">
    <location>
        <begin position="23"/>
        <end position="438"/>
    </location>
</feature>
<feature type="region of interest" description="Disordered" evidence="1">
    <location>
        <begin position="26"/>
        <end position="110"/>
    </location>
</feature>
<dbReference type="EMBL" id="CP071091">
    <property type="protein sequence ID" value="QSQ12336.1"/>
    <property type="molecule type" value="Genomic_DNA"/>
</dbReference>
<evidence type="ECO:0000313" key="4">
    <source>
        <dbReference type="Proteomes" id="UP000663090"/>
    </source>
</evidence>
<name>A0ABX7N1G1_9BACT</name>
<evidence type="ECO:0000256" key="2">
    <source>
        <dbReference type="SAM" id="SignalP"/>
    </source>
</evidence>
<dbReference type="Proteomes" id="UP000663090">
    <property type="component" value="Chromosome"/>
</dbReference>
<keyword evidence="4" id="KW-1185">Reference proteome</keyword>
<feature type="compositionally biased region" description="Low complexity" evidence="1">
    <location>
        <begin position="84"/>
        <end position="96"/>
    </location>
</feature>
<keyword evidence="2" id="KW-0732">Signal</keyword>
<proteinExistence type="predicted"/>
<sequence length="438" mass="46618">MRSPYMTRLGLTAVLLAAVVAACSGGDEDNTHIIDPPDAGDAGDASTPDSGRDAGDSGPGEDGGTDAGDDGGTDAGHEDGGTDAGTDAGSDAGTDAGPPPGTVTIPNELSGYNLFTGTPAGGDFKPVEGNIPYELTTPLFSDYSLKSRTLYIPAGKAALYSADAVLDLPVGTIITKTFAFPADFREPTKNVRPLETRVLVRQPQPVGWVAYPYVWNDALTEATLASGGKVFKDFSFIDEQGATKKFDYLVPQRNQCQKCHHVVDEQDNQHLLPIGVKARYLNREHTYGVQPINQLQHLANLGKLEGLPPSAQVPRAPDAFNAGEADLTQRARTYLDINCAHCHNPKAQPGITSRLFLDIKTTDEFSLGYCKRPGSAGGGVGGEFDIVPGSHDTSILWFRMHTEISGKMMPEIGRAVRHEAGAQLIADWIDAMPPRSCK</sequence>
<gene>
    <name evidence="3" type="ORF">JY572_28780</name>
</gene>
<evidence type="ECO:0008006" key="5">
    <source>
        <dbReference type="Google" id="ProtNLM"/>
    </source>
</evidence>
<dbReference type="PROSITE" id="PS51257">
    <property type="entry name" value="PROKAR_LIPOPROTEIN"/>
    <property type="match status" value="1"/>
</dbReference>